<dbReference type="SUPFAM" id="SSF56925">
    <property type="entry name" value="OMPA-like"/>
    <property type="match status" value="1"/>
</dbReference>
<dbReference type="OrthoDB" id="657299at2"/>
<comment type="caution">
    <text evidence="2">The sequence shown here is derived from an EMBL/GenBank/DDBJ whole genome shotgun (WGS) entry which is preliminary data.</text>
</comment>
<gene>
    <name evidence="2" type="ORF">C7T94_17860</name>
</gene>
<dbReference type="InterPro" id="IPR011250">
    <property type="entry name" value="OMP/PagP_B-barrel"/>
</dbReference>
<keyword evidence="3" id="KW-1185">Reference proteome</keyword>
<name>A0A2T3HH15_9SPHI</name>
<sequence>MKSKILLYILLCLGLSLTSAGLHAQDRLSGVSFAAELGLPSGNFSNASNFGAGGSVKADLGISEKIALTANAGYMVFFGRSAFRVKVPDFSYVPLKAGLKYFFTKDAFAEAQGGVALPATGQNKMVYAWSPGFGTRFNVSSRSKMEVGIRYEGWTSRSQLELANGQKLSTRSFVGLRIGYFLPL</sequence>
<dbReference type="RefSeq" id="WP_107217228.1">
    <property type="nucleotide sequence ID" value="NZ_KZ686272.1"/>
</dbReference>
<proteinExistence type="predicted"/>
<reference evidence="2 3" key="1">
    <citation type="submission" date="2018-03" db="EMBL/GenBank/DDBJ databases">
        <authorList>
            <person name="Keele B.F."/>
        </authorList>
    </citation>
    <scope>NUCLEOTIDE SEQUENCE [LARGE SCALE GENOMIC DNA]</scope>
    <source>
        <strain evidence="2 3">YL28-9</strain>
    </source>
</reference>
<evidence type="ECO:0000313" key="3">
    <source>
        <dbReference type="Proteomes" id="UP000240912"/>
    </source>
</evidence>
<organism evidence="2 3">
    <name type="scientific">Pedobacter yulinensis</name>
    <dbReference type="NCBI Taxonomy" id="2126353"/>
    <lineage>
        <taxon>Bacteria</taxon>
        <taxon>Pseudomonadati</taxon>
        <taxon>Bacteroidota</taxon>
        <taxon>Sphingobacteriia</taxon>
        <taxon>Sphingobacteriales</taxon>
        <taxon>Sphingobacteriaceae</taxon>
        <taxon>Pedobacter</taxon>
    </lineage>
</organism>
<dbReference type="AlphaFoldDB" id="A0A2T3HH15"/>
<feature type="signal peptide" evidence="1">
    <location>
        <begin position="1"/>
        <end position="24"/>
    </location>
</feature>
<dbReference type="Proteomes" id="UP000240912">
    <property type="component" value="Unassembled WGS sequence"/>
</dbReference>
<protein>
    <recommendedName>
        <fullName evidence="4">Outer membrane protein beta-barrel domain-containing protein</fullName>
    </recommendedName>
</protein>
<keyword evidence="1" id="KW-0732">Signal</keyword>
<evidence type="ECO:0008006" key="4">
    <source>
        <dbReference type="Google" id="ProtNLM"/>
    </source>
</evidence>
<evidence type="ECO:0000313" key="2">
    <source>
        <dbReference type="EMBL" id="PST81738.1"/>
    </source>
</evidence>
<evidence type="ECO:0000256" key="1">
    <source>
        <dbReference type="SAM" id="SignalP"/>
    </source>
</evidence>
<accession>A0A2T3HH15</accession>
<feature type="chain" id="PRO_5015451730" description="Outer membrane protein beta-barrel domain-containing protein" evidence="1">
    <location>
        <begin position="25"/>
        <end position="184"/>
    </location>
</feature>
<dbReference type="EMBL" id="PYLS01000008">
    <property type="protein sequence ID" value="PST81738.1"/>
    <property type="molecule type" value="Genomic_DNA"/>
</dbReference>